<accession>A0AAF0FE81</accession>
<reference evidence="2" key="1">
    <citation type="submission" date="2023-02" db="EMBL/GenBank/DDBJ databases">
        <authorList>
            <person name="Rihtman B."/>
        </authorList>
    </citation>
    <scope>NUCLEOTIDE SEQUENCE</scope>
</reference>
<dbReference type="Proteomes" id="UP001218881">
    <property type="component" value="Segment"/>
</dbReference>
<dbReference type="EMBL" id="OQ376857">
    <property type="protein sequence ID" value="WFG40875.1"/>
    <property type="molecule type" value="Genomic_DNA"/>
</dbReference>
<feature type="transmembrane region" description="Helical" evidence="1">
    <location>
        <begin position="6"/>
        <end position="23"/>
    </location>
</feature>
<evidence type="ECO:0000313" key="2">
    <source>
        <dbReference type="EMBL" id="WFG40875.1"/>
    </source>
</evidence>
<evidence type="ECO:0000256" key="1">
    <source>
        <dbReference type="SAM" id="Phobius"/>
    </source>
</evidence>
<proteinExistence type="predicted"/>
<evidence type="ECO:0000313" key="3">
    <source>
        <dbReference type="Proteomes" id="UP001218881"/>
    </source>
</evidence>
<protein>
    <submittedName>
        <fullName evidence="2">Uncharacterized protein</fullName>
    </submittedName>
</protein>
<sequence length="33" mass="3849">MLEIAAGYLIAVVLPLVFVWLMLRITKYGDRWP</sequence>
<name>A0AAF0FE81_9CAUD</name>
<keyword evidence="1" id="KW-0472">Membrane</keyword>
<keyword evidence="1" id="KW-1133">Transmembrane helix</keyword>
<gene>
    <name evidence="2" type="ORF">ParaKuw1_00042</name>
</gene>
<keyword evidence="3" id="KW-1185">Reference proteome</keyword>
<keyword evidence="1" id="KW-0812">Transmembrane</keyword>
<organism evidence="2 3">
    <name type="scientific">Paracoccus phage ParKuw1</name>
    <dbReference type="NCBI Taxonomy" id="3032415"/>
    <lineage>
        <taxon>Viruses</taxon>
        <taxon>Duplodnaviria</taxon>
        <taxon>Heunggongvirae</taxon>
        <taxon>Uroviricota</taxon>
        <taxon>Caudoviricetes</taxon>
        <taxon>Autographivirales</taxon>
        <taxon>Autographivirales incertae sedis</taxon>
        <taxon>Kuwvirus</taxon>
        <taxon>Kuwvirus ParKuw1</taxon>
    </lineage>
</organism>